<evidence type="ECO:0000313" key="2">
    <source>
        <dbReference type="Proteomes" id="UP000199012"/>
    </source>
</evidence>
<dbReference type="EMBL" id="FOKA01000006">
    <property type="protein sequence ID" value="SFB05947.1"/>
    <property type="molecule type" value="Genomic_DNA"/>
</dbReference>
<organism evidence="1 2">
    <name type="scientific">Cellulomonas marina</name>
    <dbReference type="NCBI Taxonomy" id="988821"/>
    <lineage>
        <taxon>Bacteria</taxon>
        <taxon>Bacillati</taxon>
        <taxon>Actinomycetota</taxon>
        <taxon>Actinomycetes</taxon>
        <taxon>Micrococcales</taxon>
        <taxon>Cellulomonadaceae</taxon>
        <taxon>Cellulomonas</taxon>
    </lineage>
</organism>
<sequence>MLGLHRVGQERPLQGLGEMPGRVGELALHLEATDACEGLRVLRGQRVEQLVLGPVEGVGLGP</sequence>
<protein>
    <submittedName>
        <fullName evidence="1">Uncharacterized protein</fullName>
    </submittedName>
</protein>
<dbReference type="Proteomes" id="UP000199012">
    <property type="component" value="Unassembled WGS sequence"/>
</dbReference>
<proteinExistence type="predicted"/>
<name>A0A1I0XZ49_9CELL</name>
<evidence type="ECO:0000313" key="1">
    <source>
        <dbReference type="EMBL" id="SFB05947.1"/>
    </source>
</evidence>
<accession>A0A1I0XZ49</accession>
<reference evidence="1 2" key="1">
    <citation type="submission" date="2016-10" db="EMBL/GenBank/DDBJ databases">
        <authorList>
            <person name="de Groot N.N."/>
        </authorList>
    </citation>
    <scope>NUCLEOTIDE SEQUENCE [LARGE SCALE GENOMIC DNA]</scope>
    <source>
        <strain evidence="1 2">CGMCC 4.6945</strain>
    </source>
</reference>
<keyword evidence="2" id="KW-1185">Reference proteome</keyword>
<gene>
    <name evidence="1" type="ORF">SAMN05421867_10661</name>
</gene>
<dbReference type="AlphaFoldDB" id="A0A1I0XZ49"/>